<dbReference type="GO" id="GO:0016787">
    <property type="term" value="F:hydrolase activity"/>
    <property type="evidence" value="ECO:0007669"/>
    <property type="project" value="UniProtKB-KW"/>
</dbReference>
<evidence type="ECO:0000259" key="2">
    <source>
        <dbReference type="Pfam" id="PF03061"/>
    </source>
</evidence>
<dbReference type="RefSeq" id="WP_349140849.1">
    <property type="nucleotide sequence ID" value="NZ_JBBMFT010000008.1"/>
</dbReference>
<comment type="caution">
    <text evidence="3">The sequence shown here is derived from an EMBL/GenBank/DDBJ whole genome shotgun (WGS) entry which is preliminary data.</text>
</comment>
<dbReference type="NCBIfam" id="TIGR00369">
    <property type="entry name" value="unchar_dom_1"/>
    <property type="match status" value="1"/>
</dbReference>
<dbReference type="PANTHER" id="PTHR42856:SF1">
    <property type="entry name" value="ACYL-COENZYME A THIOESTERASE PAAI"/>
    <property type="match status" value="1"/>
</dbReference>
<dbReference type="InterPro" id="IPR052723">
    <property type="entry name" value="Acyl-CoA_thioesterase_PaaI"/>
</dbReference>
<name>A0ABV1ESV2_9FIRM</name>
<gene>
    <name evidence="3" type="ORF">WMO45_11200</name>
</gene>
<proteinExistence type="predicted"/>
<dbReference type="Pfam" id="PF03061">
    <property type="entry name" value="4HBT"/>
    <property type="match status" value="1"/>
</dbReference>
<organism evidence="3 4">
    <name type="scientific">Flavonifractor hominis</name>
    <dbReference type="NCBI Taxonomy" id="3133178"/>
    <lineage>
        <taxon>Bacteria</taxon>
        <taxon>Bacillati</taxon>
        <taxon>Bacillota</taxon>
        <taxon>Clostridia</taxon>
        <taxon>Eubacteriales</taxon>
        <taxon>Oscillospiraceae</taxon>
        <taxon>Flavonifractor</taxon>
    </lineage>
</organism>
<dbReference type="EMBL" id="JBBMFT010000008">
    <property type="protein sequence ID" value="MEQ2457090.1"/>
    <property type="molecule type" value="Genomic_DNA"/>
</dbReference>
<dbReference type="InterPro" id="IPR003736">
    <property type="entry name" value="PAAI_dom"/>
</dbReference>
<evidence type="ECO:0000256" key="1">
    <source>
        <dbReference type="ARBA" id="ARBA00022801"/>
    </source>
</evidence>
<dbReference type="InterPro" id="IPR006683">
    <property type="entry name" value="Thioestr_dom"/>
</dbReference>
<dbReference type="CDD" id="cd03443">
    <property type="entry name" value="PaaI_thioesterase"/>
    <property type="match status" value="1"/>
</dbReference>
<reference evidence="3 4" key="1">
    <citation type="submission" date="2024-03" db="EMBL/GenBank/DDBJ databases">
        <title>Human intestinal bacterial collection.</title>
        <authorList>
            <person name="Pauvert C."/>
            <person name="Hitch T.C.A."/>
            <person name="Clavel T."/>
        </authorList>
    </citation>
    <scope>NUCLEOTIDE SEQUENCE [LARGE SCALE GENOMIC DNA]</scope>
    <source>
        <strain evidence="3 4">CLA-AP-H34</strain>
    </source>
</reference>
<dbReference type="Proteomes" id="UP001440599">
    <property type="component" value="Unassembled WGS sequence"/>
</dbReference>
<accession>A0ABV1ESV2</accession>
<protein>
    <submittedName>
        <fullName evidence="3">PaaI family thioesterase</fullName>
        <ecNumber evidence="3">3.1.2.-</ecNumber>
    </submittedName>
</protein>
<dbReference type="SUPFAM" id="SSF54637">
    <property type="entry name" value="Thioesterase/thiol ester dehydrase-isomerase"/>
    <property type="match status" value="1"/>
</dbReference>
<sequence>MDSYSNDYSQMLEQVNSGPFFGPRSGVRVTAIRGHEAEGVLEVREDTKNPLGVIHGGALFTLADTVTGTAAFTLGRPCVTLDSSMQFLAAARGDRIYCLARPKKIGRTIVVYDVTITDSQERLVAAGTFTFFAKEQEQK</sequence>
<feature type="domain" description="Thioesterase" evidence="2">
    <location>
        <begin position="52"/>
        <end position="125"/>
    </location>
</feature>
<dbReference type="Gene3D" id="3.10.129.10">
    <property type="entry name" value="Hotdog Thioesterase"/>
    <property type="match status" value="1"/>
</dbReference>
<dbReference type="InterPro" id="IPR029069">
    <property type="entry name" value="HotDog_dom_sf"/>
</dbReference>
<dbReference type="PANTHER" id="PTHR42856">
    <property type="entry name" value="ACYL-COENZYME A THIOESTERASE PAAI"/>
    <property type="match status" value="1"/>
</dbReference>
<evidence type="ECO:0000313" key="4">
    <source>
        <dbReference type="Proteomes" id="UP001440599"/>
    </source>
</evidence>
<dbReference type="EC" id="3.1.2.-" evidence="3"/>
<keyword evidence="1 3" id="KW-0378">Hydrolase</keyword>
<keyword evidence="4" id="KW-1185">Reference proteome</keyword>
<evidence type="ECO:0000313" key="3">
    <source>
        <dbReference type="EMBL" id="MEQ2457090.1"/>
    </source>
</evidence>